<protein>
    <recommendedName>
        <fullName evidence="4">AsnC family protein</fullName>
    </recommendedName>
</protein>
<accession>A0A5R8ZNV1</accession>
<proteinExistence type="predicted"/>
<comment type="caution">
    <text evidence="2">The sequence shown here is derived from an EMBL/GenBank/DDBJ whole genome shotgun (WGS) entry which is preliminary data.</text>
</comment>
<dbReference type="EMBL" id="VANP01000001">
    <property type="protein sequence ID" value="TLP66536.1"/>
    <property type="molecule type" value="Genomic_DNA"/>
</dbReference>
<dbReference type="OrthoDB" id="3579809at2"/>
<feature type="region of interest" description="Disordered" evidence="1">
    <location>
        <begin position="1"/>
        <end position="25"/>
    </location>
</feature>
<evidence type="ECO:0000313" key="3">
    <source>
        <dbReference type="Proteomes" id="UP000309033"/>
    </source>
</evidence>
<evidence type="ECO:0000313" key="2">
    <source>
        <dbReference type="EMBL" id="TLP66536.1"/>
    </source>
</evidence>
<organism evidence="2 3">
    <name type="scientific">Microbispora triticiradicis</name>
    <dbReference type="NCBI Taxonomy" id="2200763"/>
    <lineage>
        <taxon>Bacteria</taxon>
        <taxon>Bacillati</taxon>
        <taxon>Actinomycetota</taxon>
        <taxon>Actinomycetes</taxon>
        <taxon>Streptosporangiales</taxon>
        <taxon>Streptosporangiaceae</taxon>
        <taxon>Microbispora</taxon>
    </lineage>
</organism>
<sequence>MSWQTDDGEHEGWDSTEFPGDRFSVGGQADAVLVRHFPPRPGPLPDRKGEPEIIDRRQAPLGWRGLCECGWRGPLWERADSPGEHDFATRRIWSSDQYAPEDVADAIREEWRAHLEPETLTEVRRQAQEAAAAQDRLARAVRAARADGRSWAEIGAAAGITRQSAHERWTRTTEDARGR</sequence>
<evidence type="ECO:0008006" key="4">
    <source>
        <dbReference type="Google" id="ProtNLM"/>
    </source>
</evidence>
<name>A0A5R8ZNV1_9ACTN</name>
<dbReference type="AlphaFoldDB" id="A0A5R8ZNV1"/>
<evidence type="ECO:0000256" key="1">
    <source>
        <dbReference type="SAM" id="MobiDB-lite"/>
    </source>
</evidence>
<dbReference type="Proteomes" id="UP000309033">
    <property type="component" value="Unassembled WGS sequence"/>
</dbReference>
<gene>
    <name evidence="2" type="ORF">FED44_03490</name>
</gene>
<keyword evidence="3" id="KW-1185">Reference proteome</keyword>
<reference evidence="2" key="1">
    <citation type="submission" date="2019-05" db="EMBL/GenBank/DDBJ databases">
        <title>Isolation, diversity and antifungal activity of Actinobacteria from wheat.</title>
        <authorList>
            <person name="Yu B."/>
        </authorList>
    </citation>
    <scope>NUCLEOTIDE SEQUENCE [LARGE SCALE GENOMIC DNA]</scope>
    <source>
        <strain evidence="2">NEAU-HEGS1-5</strain>
    </source>
</reference>